<keyword evidence="3" id="KW-1185">Reference proteome</keyword>
<dbReference type="AlphaFoldDB" id="A0A8J5KBA5"/>
<dbReference type="EMBL" id="JAHLQT010014894">
    <property type="protein sequence ID" value="KAG7170081.1"/>
    <property type="molecule type" value="Genomic_DNA"/>
</dbReference>
<sequence length="350" mass="39520">MIVTVYFAFVMHVLWTVFGTDRYWGYLSSDIVIEPSHNEKPEDNGGTDQRTRDNREPETHVQSYNTSDQHKDMSRARQERDVHDTESLVSFQPSRSPFSPITTSYSIDTGVCPTDDVALIVGQKVMDGMLGRNVLEYIQFFSVHITYYQTLTSLCCPKLCGKKCSTKKSPYLKIASTFSMVVVSFIEVHGRLVKPKFGKATIVFDGNRSGPTIKDGIKSRRGKGEADPTVDSPVYNSQTEDIHFKLYFRPEPNLQSKKPTKCWNIGQLQQSFDNNETTPYIHQETTPSDEQAGTMRAVWWSLVLVLTVSSSFSHAQEDDGDDGESTQMGNNSSHPAFVASHSTTERERER</sequence>
<evidence type="ECO:0000313" key="2">
    <source>
        <dbReference type="EMBL" id="KAG7170081.1"/>
    </source>
</evidence>
<comment type="caution">
    <text evidence="2">The sequence shown here is derived from an EMBL/GenBank/DDBJ whole genome shotgun (WGS) entry which is preliminary data.</text>
</comment>
<feature type="non-terminal residue" evidence="2">
    <location>
        <position position="1"/>
    </location>
</feature>
<feature type="compositionally biased region" description="Basic and acidic residues" evidence="1">
    <location>
        <begin position="68"/>
        <end position="86"/>
    </location>
</feature>
<feature type="region of interest" description="Disordered" evidence="1">
    <location>
        <begin position="314"/>
        <end position="350"/>
    </location>
</feature>
<feature type="compositionally biased region" description="Basic and acidic residues" evidence="1">
    <location>
        <begin position="36"/>
        <end position="59"/>
    </location>
</feature>
<dbReference type="Proteomes" id="UP000747542">
    <property type="component" value="Unassembled WGS sequence"/>
</dbReference>
<feature type="compositionally biased region" description="Basic and acidic residues" evidence="1">
    <location>
        <begin position="215"/>
        <end position="226"/>
    </location>
</feature>
<evidence type="ECO:0000256" key="1">
    <source>
        <dbReference type="SAM" id="MobiDB-lite"/>
    </source>
</evidence>
<feature type="region of interest" description="Disordered" evidence="1">
    <location>
        <begin position="213"/>
        <end position="234"/>
    </location>
</feature>
<proteinExistence type="predicted"/>
<feature type="compositionally biased region" description="Polar residues" evidence="1">
    <location>
        <begin position="325"/>
        <end position="334"/>
    </location>
</feature>
<protein>
    <submittedName>
        <fullName evidence="2">Uncharacterized protein</fullName>
    </submittedName>
</protein>
<organism evidence="2 3">
    <name type="scientific">Homarus americanus</name>
    <name type="common">American lobster</name>
    <dbReference type="NCBI Taxonomy" id="6706"/>
    <lineage>
        <taxon>Eukaryota</taxon>
        <taxon>Metazoa</taxon>
        <taxon>Ecdysozoa</taxon>
        <taxon>Arthropoda</taxon>
        <taxon>Crustacea</taxon>
        <taxon>Multicrustacea</taxon>
        <taxon>Malacostraca</taxon>
        <taxon>Eumalacostraca</taxon>
        <taxon>Eucarida</taxon>
        <taxon>Decapoda</taxon>
        <taxon>Pleocyemata</taxon>
        <taxon>Astacidea</taxon>
        <taxon>Nephropoidea</taxon>
        <taxon>Nephropidae</taxon>
        <taxon>Homarus</taxon>
    </lineage>
</organism>
<reference evidence="2" key="1">
    <citation type="journal article" date="2021" name="Sci. Adv.">
        <title>The American lobster genome reveals insights on longevity, neural, and immune adaptations.</title>
        <authorList>
            <person name="Polinski J.M."/>
            <person name="Zimin A.V."/>
            <person name="Clark K.F."/>
            <person name="Kohn A.B."/>
            <person name="Sadowski N."/>
            <person name="Timp W."/>
            <person name="Ptitsyn A."/>
            <person name="Khanna P."/>
            <person name="Romanova D.Y."/>
            <person name="Williams P."/>
            <person name="Greenwood S.J."/>
            <person name="Moroz L.L."/>
            <person name="Walt D.R."/>
            <person name="Bodnar A.G."/>
        </authorList>
    </citation>
    <scope>NUCLEOTIDE SEQUENCE</scope>
    <source>
        <strain evidence="2">GMGI-L3</strain>
    </source>
</reference>
<gene>
    <name evidence="2" type="ORF">Hamer_G012307</name>
</gene>
<accession>A0A8J5KBA5</accession>
<name>A0A8J5KBA5_HOMAM</name>
<feature type="region of interest" description="Disordered" evidence="1">
    <location>
        <begin position="35"/>
        <end position="95"/>
    </location>
</feature>
<evidence type="ECO:0000313" key="3">
    <source>
        <dbReference type="Proteomes" id="UP000747542"/>
    </source>
</evidence>